<dbReference type="AlphaFoldDB" id="A0A8J2H057"/>
<dbReference type="Proteomes" id="UP000786811">
    <property type="component" value="Unassembled WGS sequence"/>
</dbReference>
<evidence type="ECO:0000313" key="1">
    <source>
        <dbReference type="EMBL" id="CAG5075411.1"/>
    </source>
</evidence>
<comment type="caution">
    <text evidence="1">The sequence shown here is derived from an EMBL/GenBank/DDBJ whole genome shotgun (WGS) entry which is preliminary data.</text>
</comment>
<dbReference type="OrthoDB" id="7700589at2759"/>
<dbReference type="EMBL" id="CAJNRD030001116">
    <property type="protein sequence ID" value="CAG5075411.1"/>
    <property type="molecule type" value="Genomic_DNA"/>
</dbReference>
<organism evidence="1 2">
    <name type="scientific">Cotesia congregata</name>
    <name type="common">Parasitoid wasp</name>
    <name type="synonym">Apanteles congregatus</name>
    <dbReference type="NCBI Taxonomy" id="51543"/>
    <lineage>
        <taxon>Eukaryota</taxon>
        <taxon>Metazoa</taxon>
        <taxon>Ecdysozoa</taxon>
        <taxon>Arthropoda</taxon>
        <taxon>Hexapoda</taxon>
        <taxon>Insecta</taxon>
        <taxon>Pterygota</taxon>
        <taxon>Neoptera</taxon>
        <taxon>Endopterygota</taxon>
        <taxon>Hymenoptera</taxon>
        <taxon>Apocrita</taxon>
        <taxon>Ichneumonoidea</taxon>
        <taxon>Braconidae</taxon>
        <taxon>Microgastrinae</taxon>
        <taxon>Cotesia</taxon>
    </lineage>
</organism>
<accession>A0A8J2H057</accession>
<keyword evidence="2" id="KW-1185">Reference proteome</keyword>
<sequence>MHNVAHLADDVEFTGLPTSQFSAYAFENFLGKIRKFIRSGHLPLAQFARRYLCEQKITRTKTPMKPMFEILKRQNYKIKALKYRSYFIRPTAPDNMVLLINSDVFEIRKGRTLFKMRGKVWSIKKPTFEYPCDSIIRNMVECSKISDSLKTFEVNRIYKKLVALELKSCDRRPIKFVLKEEWITSTCNS</sequence>
<evidence type="ECO:0000313" key="2">
    <source>
        <dbReference type="Proteomes" id="UP000786811"/>
    </source>
</evidence>
<reference evidence="1" key="1">
    <citation type="submission" date="2021-04" db="EMBL/GenBank/DDBJ databases">
        <authorList>
            <person name="Chebbi M.A.C M."/>
        </authorList>
    </citation>
    <scope>NUCLEOTIDE SEQUENCE</scope>
</reference>
<gene>
    <name evidence="1" type="ORF">HICCMSTLAB_LOCUS1565</name>
</gene>
<name>A0A8J2H057_COTCN</name>
<protein>
    <submittedName>
        <fullName evidence="1">Uncharacterized protein</fullName>
    </submittedName>
</protein>
<proteinExistence type="predicted"/>